<proteinExistence type="inferred from homology"/>
<evidence type="ECO:0000313" key="3">
    <source>
        <dbReference type="Proteomes" id="UP000001683"/>
    </source>
</evidence>
<dbReference type="eggNOG" id="COG1302">
    <property type="taxonomic scope" value="Bacteria"/>
</dbReference>
<dbReference type="HOGENOM" id="CLU_113198_4_2_9"/>
<comment type="similarity">
    <text evidence="1">Belongs to the asp23 family.</text>
</comment>
<dbReference type="Proteomes" id="UP000001683">
    <property type="component" value="Chromosome"/>
</dbReference>
<dbReference type="Pfam" id="PF03780">
    <property type="entry name" value="Asp23"/>
    <property type="match status" value="1"/>
</dbReference>
<dbReference type="PANTHER" id="PTHR34297">
    <property type="entry name" value="HYPOTHETICAL CYTOSOLIC PROTEIN-RELATED"/>
    <property type="match status" value="1"/>
</dbReference>
<name>B2A8E8_NATTJ</name>
<keyword evidence="3" id="KW-1185">Reference proteome</keyword>
<dbReference type="STRING" id="457570.Nther_2266"/>
<dbReference type="InParanoid" id="B2A8E8"/>
<gene>
    <name evidence="2" type="ordered locus">Nther_2266</name>
</gene>
<dbReference type="KEGG" id="nth:Nther_2266"/>
<dbReference type="AlphaFoldDB" id="B2A8E8"/>
<reference evidence="2 3" key="1">
    <citation type="submission" date="2008-04" db="EMBL/GenBank/DDBJ databases">
        <title>Complete sequence of chromosome of Natranaerobius thermophilus JW/NM-WN-LF.</title>
        <authorList>
            <consortium name="US DOE Joint Genome Institute"/>
            <person name="Copeland A."/>
            <person name="Lucas S."/>
            <person name="Lapidus A."/>
            <person name="Glavina del Rio T."/>
            <person name="Dalin E."/>
            <person name="Tice H."/>
            <person name="Bruce D."/>
            <person name="Goodwin L."/>
            <person name="Pitluck S."/>
            <person name="Chertkov O."/>
            <person name="Brettin T."/>
            <person name="Detter J.C."/>
            <person name="Han C."/>
            <person name="Kuske C.R."/>
            <person name="Schmutz J."/>
            <person name="Larimer F."/>
            <person name="Land M."/>
            <person name="Hauser L."/>
            <person name="Kyrpides N."/>
            <person name="Lykidis A."/>
            <person name="Mesbah N.M."/>
            <person name="Wiegel J."/>
        </authorList>
    </citation>
    <scope>NUCLEOTIDE SEQUENCE [LARGE SCALE GENOMIC DNA]</scope>
    <source>
        <strain evidence="3">ATCC BAA-1301 / DSM 18059 / JW/NM-WN-LF</strain>
    </source>
</reference>
<dbReference type="InterPro" id="IPR005531">
    <property type="entry name" value="Asp23"/>
</dbReference>
<reference evidence="2 3" key="2">
    <citation type="journal article" date="2011" name="J. Bacteriol.">
        <title>Complete genome sequence of the anaerobic, halophilic alkalithermophile Natranaerobius thermophilus JW/NM-WN-LF.</title>
        <authorList>
            <person name="Zhao B."/>
            <person name="Mesbah N.M."/>
            <person name="Dalin E."/>
            <person name="Goodwin L."/>
            <person name="Nolan M."/>
            <person name="Pitluck S."/>
            <person name="Chertkov O."/>
            <person name="Brettin T.S."/>
            <person name="Han J."/>
            <person name="Larimer F.W."/>
            <person name="Land M.L."/>
            <person name="Hauser L."/>
            <person name="Kyrpides N."/>
            <person name="Wiegel J."/>
        </authorList>
    </citation>
    <scope>NUCLEOTIDE SEQUENCE [LARGE SCALE GENOMIC DNA]</scope>
    <source>
        <strain evidence="3">ATCC BAA-1301 / DSM 18059 / JW/NM-WN-LF</strain>
    </source>
</reference>
<accession>B2A8E8</accession>
<evidence type="ECO:0008006" key="4">
    <source>
        <dbReference type="Google" id="ProtNLM"/>
    </source>
</evidence>
<organism evidence="2 3">
    <name type="scientific">Natranaerobius thermophilus (strain ATCC BAA-1301 / DSM 18059 / JW/NM-WN-LF)</name>
    <dbReference type="NCBI Taxonomy" id="457570"/>
    <lineage>
        <taxon>Bacteria</taxon>
        <taxon>Bacillati</taxon>
        <taxon>Bacillota</taxon>
        <taxon>Clostridia</taxon>
        <taxon>Natranaerobiales</taxon>
        <taxon>Natranaerobiaceae</taxon>
        <taxon>Natranaerobius</taxon>
    </lineage>
</organism>
<dbReference type="RefSeq" id="WP_012448683.1">
    <property type="nucleotide sequence ID" value="NC_010718.1"/>
</dbReference>
<sequence>MADNEKRKNEVTDISREDNIEIVDDVIAIIAGIAANKVEGVRGMAGGSFVGNIAERVGRKDLAKGVKVETTQENEVNVSISIVVQYGVKIHETAKEVQKAVREAIQSMTGLEVPAVRVNVQGVEMEKEEEENVQELPESE</sequence>
<evidence type="ECO:0000313" key="2">
    <source>
        <dbReference type="EMBL" id="ACB85832.1"/>
    </source>
</evidence>
<protein>
    <recommendedName>
        <fullName evidence="4">Asp23 family protein</fullName>
    </recommendedName>
</protein>
<dbReference type="EMBL" id="CP001034">
    <property type="protein sequence ID" value="ACB85832.1"/>
    <property type="molecule type" value="Genomic_DNA"/>
</dbReference>
<evidence type="ECO:0000256" key="1">
    <source>
        <dbReference type="ARBA" id="ARBA00005721"/>
    </source>
</evidence>
<dbReference type="OrthoDB" id="1778641at2"/>